<dbReference type="GO" id="GO:0043190">
    <property type="term" value="C:ATP-binding cassette (ABC) transporter complex"/>
    <property type="evidence" value="ECO:0007669"/>
    <property type="project" value="InterPro"/>
</dbReference>
<evidence type="ECO:0000256" key="6">
    <source>
        <dbReference type="SAM" id="Phobius"/>
    </source>
</evidence>
<reference evidence="7 8" key="1">
    <citation type="submission" date="2019-12" db="EMBL/GenBank/DDBJ databases">
        <title>Genomic-based taxomic classification of the family Erythrobacteraceae.</title>
        <authorList>
            <person name="Xu L."/>
        </authorList>
    </citation>
    <scope>NUCLEOTIDE SEQUENCE [LARGE SCALE GENOMIC DNA]</scope>
    <source>
        <strain evidence="7 8">DSM 18604</strain>
    </source>
</reference>
<dbReference type="InterPro" id="IPR030923">
    <property type="entry name" value="LptG"/>
</dbReference>
<dbReference type="InterPro" id="IPR005495">
    <property type="entry name" value="LptG/LptF_permease"/>
</dbReference>
<dbReference type="RefSeq" id="WP_160739117.1">
    <property type="nucleotide sequence ID" value="NZ_WTYQ01000002.1"/>
</dbReference>
<evidence type="ECO:0000256" key="5">
    <source>
        <dbReference type="ARBA" id="ARBA00023136"/>
    </source>
</evidence>
<proteinExistence type="predicted"/>
<dbReference type="NCBIfam" id="TIGR04408">
    <property type="entry name" value="LptG_lptG"/>
    <property type="match status" value="1"/>
</dbReference>
<feature type="transmembrane region" description="Helical" evidence="6">
    <location>
        <begin position="339"/>
        <end position="362"/>
    </location>
</feature>
<evidence type="ECO:0000256" key="4">
    <source>
        <dbReference type="ARBA" id="ARBA00022989"/>
    </source>
</evidence>
<keyword evidence="5 6" id="KW-0472">Membrane</keyword>
<dbReference type="PANTHER" id="PTHR33529">
    <property type="entry name" value="SLR0882 PROTEIN-RELATED"/>
    <property type="match status" value="1"/>
</dbReference>
<dbReference type="AlphaFoldDB" id="A0A845ABN3"/>
<evidence type="ECO:0000256" key="3">
    <source>
        <dbReference type="ARBA" id="ARBA00022692"/>
    </source>
</evidence>
<comment type="caution">
    <text evidence="7">The sequence shown here is derived from an EMBL/GenBank/DDBJ whole genome shotgun (WGS) entry which is preliminary data.</text>
</comment>
<dbReference type="Pfam" id="PF03739">
    <property type="entry name" value="LptF_LptG"/>
    <property type="match status" value="1"/>
</dbReference>
<evidence type="ECO:0000256" key="1">
    <source>
        <dbReference type="ARBA" id="ARBA00004651"/>
    </source>
</evidence>
<keyword evidence="2" id="KW-1003">Cell membrane</keyword>
<evidence type="ECO:0000256" key="2">
    <source>
        <dbReference type="ARBA" id="ARBA00022475"/>
    </source>
</evidence>
<feature type="transmembrane region" description="Helical" evidence="6">
    <location>
        <begin position="12"/>
        <end position="37"/>
    </location>
</feature>
<accession>A0A845ABN3</accession>
<keyword evidence="3 6" id="KW-0812">Transmembrane</keyword>
<evidence type="ECO:0000313" key="8">
    <source>
        <dbReference type="Proteomes" id="UP000460561"/>
    </source>
</evidence>
<sequence length="366" mass="39647">MTLDFFPSRTLTFYLAKTFIVRILAVLVMLVVILQMLDLLTESADILAYPGNNEAQLWTYVTLRVPQLVSRFLPYSVLLATIITLATLNQNSEVIAMKSAGLSAHQILAPLLATAAIVSSVSFVFNERVVTHATATLKAWNAVDYGPIPKQSVVHSNVYLNNGADILYAALVSGSGNDIVMKNVTFYERDANGMITRELRSPSATYAAPGWLLKSPVMFDVQSADTRELGEDLLIARGLKPRQIDLNSVDADAQPLSELSASISSLRAAGRPTAELEGKWWHKISGPLSAILMPLLGAVAGFGLARSGQLFVRAVIGMALGFTYFVVDNAALAMGSFGGYPPFLSAWAPFFLFLLVGETVLIRTEE</sequence>
<keyword evidence="8" id="KW-1185">Reference proteome</keyword>
<feature type="transmembrane region" description="Helical" evidence="6">
    <location>
        <begin position="107"/>
        <end position="125"/>
    </location>
</feature>
<feature type="transmembrane region" description="Helical" evidence="6">
    <location>
        <begin position="310"/>
        <end position="327"/>
    </location>
</feature>
<gene>
    <name evidence="7" type="primary">lptG</name>
    <name evidence="7" type="ORF">GRI39_07860</name>
</gene>
<dbReference type="OrthoDB" id="9798468at2"/>
<feature type="transmembrane region" description="Helical" evidence="6">
    <location>
        <begin position="68"/>
        <end position="86"/>
    </location>
</feature>
<dbReference type="EMBL" id="WTYQ01000002">
    <property type="protein sequence ID" value="MXP25956.1"/>
    <property type="molecule type" value="Genomic_DNA"/>
</dbReference>
<dbReference type="Proteomes" id="UP000460561">
    <property type="component" value="Unassembled WGS sequence"/>
</dbReference>
<protein>
    <submittedName>
        <fullName evidence="7">LPS export ABC transporter permease LptG</fullName>
    </submittedName>
</protein>
<dbReference type="GO" id="GO:0055085">
    <property type="term" value="P:transmembrane transport"/>
    <property type="evidence" value="ECO:0007669"/>
    <property type="project" value="InterPro"/>
</dbReference>
<dbReference type="PANTHER" id="PTHR33529:SF2">
    <property type="entry name" value="LIPOPOLYSACCHARIDE EXPORT SYSTEM PERMEASE PROTEIN LPTG"/>
    <property type="match status" value="1"/>
</dbReference>
<comment type="subcellular location">
    <subcellularLocation>
        <location evidence="1">Cell membrane</location>
        <topology evidence="1">Multi-pass membrane protein</topology>
    </subcellularLocation>
</comment>
<organism evidence="7 8">
    <name type="scientific">Altericroceibacterium indicum</name>
    <dbReference type="NCBI Taxonomy" id="374177"/>
    <lineage>
        <taxon>Bacteria</taxon>
        <taxon>Pseudomonadati</taxon>
        <taxon>Pseudomonadota</taxon>
        <taxon>Alphaproteobacteria</taxon>
        <taxon>Sphingomonadales</taxon>
        <taxon>Erythrobacteraceae</taxon>
        <taxon>Altericroceibacterium</taxon>
    </lineage>
</organism>
<keyword evidence="4 6" id="KW-1133">Transmembrane helix</keyword>
<evidence type="ECO:0000313" key="7">
    <source>
        <dbReference type="EMBL" id="MXP25956.1"/>
    </source>
</evidence>
<dbReference type="GO" id="GO:0015920">
    <property type="term" value="P:lipopolysaccharide transport"/>
    <property type="evidence" value="ECO:0007669"/>
    <property type="project" value="TreeGrafter"/>
</dbReference>
<name>A0A845ABN3_9SPHN</name>